<feature type="region of interest" description="Disordered" evidence="1">
    <location>
        <begin position="1242"/>
        <end position="1267"/>
    </location>
</feature>
<organism evidence="3 4">
    <name type="scientific">Heterostelium pallidum (strain ATCC 26659 / Pp 5 / PN500)</name>
    <name type="common">Cellular slime mold</name>
    <name type="synonym">Polysphondylium pallidum</name>
    <dbReference type="NCBI Taxonomy" id="670386"/>
    <lineage>
        <taxon>Eukaryota</taxon>
        <taxon>Amoebozoa</taxon>
        <taxon>Evosea</taxon>
        <taxon>Eumycetozoa</taxon>
        <taxon>Dictyostelia</taxon>
        <taxon>Acytosteliales</taxon>
        <taxon>Acytosteliaceae</taxon>
        <taxon>Heterostelium</taxon>
    </lineage>
</organism>
<dbReference type="InterPro" id="IPR029444">
    <property type="entry name" value="INTS5_C"/>
</dbReference>
<dbReference type="FunCoup" id="D3B4P9">
    <property type="interactions" value="136"/>
</dbReference>
<protein>
    <submittedName>
        <fullName evidence="3">RmlC-like cupin family protein</fullName>
    </submittedName>
</protein>
<sequence>MLKFIGSDTDQINNSNNDIDIIGNSNECITFFKQNYKSIVADSNKLKKSIDYLYNNNNNNSSSNSNKVVNGLILDDCIQSSVYIQPHRYLDVLLMCIECIPTFKRQLLDQLTLVYTNHLHFQIAITDSMQSGCFKLRLSSPKYQQQQSNQQQSKKRNFESINNTTTNATTNNATTSAITSASTTIEDKSKMLTLMSSPQTKELRSSILNQKQQQQSSHGHGHGHGHSYKGYHLYKHYDEYILSIHEYMISLLDRNGQAWYLDIIQWILRTLTHLNQMVLLSSKSTTTSSTSNIDTISLLSPIIQSSLSSSNQQQQQQQSQHPSIILQNNLRYLTIRNLLSLLLHMTKNGIDHLFKQTKLLETPNQSWIVLFISGKYPMESIEYILNQCYRDINGNISGSGNVSGSGQLKTLEYLSDQFKEIVCSVVLSQLEDERVTPLQLLQLLYHCPVLLSIVLPVIINHFQSIFSSLDLSCIDLIKTILQDRNSFLDASSITRIITLLLDCINNNNNNNSNNSLATTTSSSSSSQKQQQIILFMSIVEYLEQSLFDSSNNNVNSNNQQESLVQGLSNSLWLFCQCILENKSNEFDFKPLVSLTTAIAMTSSRYCQHVLLFFLTKESATTTSSRLSTTKITAKSYILYFVNQFQVGWPGILSDSVNLALERVDSLSERDLDQLLSNILSLLLIDSSGINQQEQQKQQQQQQQQQQVLKSLKSKWYILLRMIEHQSLSIRQKSLEALQITLCDADFTANFKDLLDMRIFGERILNLIFGLLINFNATPLSVNSASDEKKEFKRIIILNNLKSLYKSICNLSLFNLSWGLALLLDFIMSPTHSDLKLKQPTTYVIHPANSAQSIILEPEEPVETNLILNPNIPLSQPLPKHHKQQQQQAEEEVEDIRHEGDEYDGMNGMNGVVMNGVNGENVPDENETLLQSNFKRKYYQYKFLDMNQPRHLPFKNGSLPNGLQQGACSTTLPTNYSQSDNQYQIVEMIKSLLKSNNNNNNVDQQQQQDDLVYINLDREKLSIFTCHLLKRVLPSHINPSYENYQEIMPKHSTFERDIYLRKLFQQDSILWELFEIISNEVVKSLLVNELTYWYSEKFLSKPSKSVHFRQTCTLVGMLANSKFIPPPLSQVTELLDKITPEEISFVLVTIWNFIRYHPPNPSQYSSASTRVCFTDDKKPLNVEVYTQTLKSIFHNHISELASQYGRFFSLNNNNIIINNHNSNNNNNNTSMIISTVNNNKNIDNNNNNLNNNGSTSGGVEVGSLTTSQ</sequence>
<dbReference type="InParanoid" id="D3B4P9"/>
<dbReference type="OMA" id="SIFHNHI"/>
<dbReference type="AlphaFoldDB" id="D3B4P9"/>
<feature type="region of interest" description="Disordered" evidence="1">
    <location>
        <begin position="203"/>
        <end position="227"/>
    </location>
</feature>
<evidence type="ECO:0000256" key="1">
    <source>
        <dbReference type="SAM" id="MobiDB-lite"/>
    </source>
</evidence>
<evidence type="ECO:0000259" key="2">
    <source>
        <dbReference type="Pfam" id="PF14838"/>
    </source>
</evidence>
<dbReference type="RefSeq" id="XP_020436413.1">
    <property type="nucleotide sequence ID" value="XM_020574341.1"/>
</dbReference>
<reference evidence="3 4" key="1">
    <citation type="journal article" date="2011" name="Genome Res.">
        <title>Phylogeny-wide analysis of social amoeba genomes highlights ancient origins for complex intercellular communication.</title>
        <authorList>
            <person name="Heidel A.J."/>
            <person name="Lawal H.M."/>
            <person name="Felder M."/>
            <person name="Schilde C."/>
            <person name="Helps N.R."/>
            <person name="Tunggal B."/>
            <person name="Rivero F."/>
            <person name="John U."/>
            <person name="Schleicher M."/>
            <person name="Eichinger L."/>
            <person name="Platzer M."/>
            <person name="Noegel A.A."/>
            <person name="Schaap P."/>
            <person name="Gloeckner G."/>
        </authorList>
    </citation>
    <scope>NUCLEOTIDE SEQUENCE [LARGE SCALE GENOMIC DNA]</scope>
    <source>
        <strain evidence="4">ATCC 26659 / Pp 5 / PN500</strain>
    </source>
</reference>
<keyword evidence="4" id="KW-1185">Reference proteome</keyword>
<dbReference type="GeneID" id="31358896"/>
<name>D3B4P9_HETP5</name>
<dbReference type="Proteomes" id="UP000001396">
    <property type="component" value="Unassembled WGS sequence"/>
</dbReference>
<evidence type="ECO:0000313" key="4">
    <source>
        <dbReference type="Proteomes" id="UP000001396"/>
    </source>
</evidence>
<feature type="compositionally biased region" description="Low complexity" evidence="1">
    <location>
        <begin position="1242"/>
        <end position="1251"/>
    </location>
</feature>
<accession>D3B4P9</accession>
<dbReference type="STRING" id="670386.D3B4P9"/>
<dbReference type="GO" id="GO:0034472">
    <property type="term" value="P:snRNA 3'-end processing"/>
    <property type="evidence" value="ECO:0007669"/>
    <property type="project" value="TreeGrafter"/>
</dbReference>
<gene>
    <name evidence="3" type="ORF">PPL_03374</name>
</gene>
<dbReference type="Pfam" id="PF14838">
    <property type="entry name" value="INTS5_C"/>
    <property type="match status" value="1"/>
</dbReference>
<feature type="domain" description="Integrator complex subunit 5 C-terminal" evidence="2">
    <location>
        <begin position="931"/>
        <end position="1199"/>
    </location>
</feature>
<dbReference type="PANTHER" id="PTHR31697">
    <property type="entry name" value="INTEGRATOR COMPLEX SUBUNIT 5"/>
    <property type="match status" value="1"/>
</dbReference>
<dbReference type="PANTHER" id="PTHR31697:SF2">
    <property type="entry name" value="INTEGRATOR COMPLEX SUBUNIT 5"/>
    <property type="match status" value="1"/>
</dbReference>
<proteinExistence type="predicted"/>
<dbReference type="InterPro" id="IPR040316">
    <property type="entry name" value="INTS5"/>
</dbReference>
<dbReference type="EMBL" id="ADBJ01000010">
    <property type="protein sequence ID" value="EFA84297.1"/>
    <property type="molecule type" value="Genomic_DNA"/>
</dbReference>
<comment type="caution">
    <text evidence="3">The sequence shown here is derived from an EMBL/GenBank/DDBJ whole genome shotgun (WGS) entry which is preliminary data.</text>
</comment>
<evidence type="ECO:0000313" key="3">
    <source>
        <dbReference type="EMBL" id="EFA84297.1"/>
    </source>
</evidence>
<dbReference type="GO" id="GO:0032039">
    <property type="term" value="C:integrator complex"/>
    <property type="evidence" value="ECO:0007669"/>
    <property type="project" value="InterPro"/>
</dbReference>